<accession>A0A085LTE8</accession>
<feature type="region of interest" description="Disordered" evidence="1">
    <location>
        <begin position="421"/>
        <end position="495"/>
    </location>
</feature>
<feature type="region of interest" description="Disordered" evidence="1">
    <location>
        <begin position="311"/>
        <end position="349"/>
    </location>
</feature>
<sequence>MSRYTLVKRRYTKCMVILELNDNESWRKTINNSEFCFIHSSTEHLNGISEQFRSDFDVDQLFFFADMEKSLLSNLICFTPACAGVVTDIERFVRRFVSSWQPNYICFKELFKEMQMSTIFMGRRNIHSLRAFVRQLLIIVTTYCFPPHDDKTRICGIYLLYAMYFLQPEECNMKVHISLEQLVLLRQFMEQLRSRKESNPFICLLRLFRARAFLFCQFMIEYNPFGGYRSLDSLLTSEQKETFSENSSSLGLLDNILSSDVLQTIVLIQRKLVELLSKPQAESLRSLLPPVIYEDIGKEIETIISNAKKKINNPSERESHETADPSSQADVEVVEDGEDVPSTSTGNKSLLERREALKRFAYSYIPSRPRPRWGIEEENECSLDKETPKTASPTPSLEQTKENSVEEDICVPLKKPLDCSSQGIRRSARIKARRTDRTSRRSSNESIGEPAATISVDVNLPASSGLEMDPAITGQAEEEASCTSPKRGRRKRARR</sequence>
<name>A0A085LTE8_9BILA</name>
<keyword evidence="3" id="KW-1185">Reference proteome</keyword>
<feature type="compositionally biased region" description="Basic residues" evidence="1">
    <location>
        <begin position="486"/>
        <end position="495"/>
    </location>
</feature>
<feature type="compositionally biased region" description="Basic and acidic residues" evidence="1">
    <location>
        <begin position="433"/>
        <end position="443"/>
    </location>
</feature>
<dbReference type="EMBL" id="KL363299">
    <property type="protein sequence ID" value="KFD48244.1"/>
    <property type="molecule type" value="Genomic_DNA"/>
</dbReference>
<dbReference type="Pfam" id="PF09808">
    <property type="entry name" value="SNAPC1"/>
    <property type="match status" value="1"/>
</dbReference>
<dbReference type="GO" id="GO:0043565">
    <property type="term" value="F:sequence-specific DNA binding"/>
    <property type="evidence" value="ECO:0007669"/>
    <property type="project" value="TreeGrafter"/>
</dbReference>
<protein>
    <recommendedName>
        <fullName evidence="4">snRNA-activating protein complex subunit 1</fullName>
    </recommendedName>
</protein>
<evidence type="ECO:0000313" key="2">
    <source>
        <dbReference type="EMBL" id="KFD48244.1"/>
    </source>
</evidence>
<dbReference type="InterPro" id="IPR019188">
    <property type="entry name" value="SNAPC1"/>
</dbReference>
<proteinExistence type="predicted"/>
<dbReference type="PANTHER" id="PTHR15131:SF3">
    <property type="entry name" value="SNRNA-ACTIVATING PROTEIN COMPLEX SUBUNIT 1"/>
    <property type="match status" value="1"/>
</dbReference>
<evidence type="ECO:0000256" key="1">
    <source>
        <dbReference type="SAM" id="MobiDB-lite"/>
    </source>
</evidence>
<dbReference type="Proteomes" id="UP000030764">
    <property type="component" value="Unassembled WGS sequence"/>
</dbReference>
<evidence type="ECO:0008006" key="4">
    <source>
        <dbReference type="Google" id="ProtNLM"/>
    </source>
</evidence>
<feature type="region of interest" description="Disordered" evidence="1">
    <location>
        <begin position="369"/>
        <end position="405"/>
    </location>
</feature>
<dbReference type="GO" id="GO:0042795">
    <property type="term" value="P:snRNA transcription by RNA polymerase II"/>
    <property type="evidence" value="ECO:0007669"/>
    <property type="project" value="TreeGrafter"/>
</dbReference>
<dbReference type="AlphaFoldDB" id="A0A085LTE8"/>
<dbReference type="GO" id="GO:0019185">
    <property type="term" value="C:snRNA-activating protein complex"/>
    <property type="evidence" value="ECO:0007669"/>
    <property type="project" value="TreeGrafter"/>
</dbReference>
<dbReference type="PANTHER" id="PTHR15131">
    <property type="entry name" value="SMALL NUCLEAR RNA ACTIVATING COMPLEX, POLYPEPTIDE 1"/>
    <property type="match status" value="1"/>
</dbReference>
<organism evidence="2 3">
    <name type="scientific">Trichuris suis</name>
    <name type="common">pig whipworm</name>
    <dbReference type="NCBI Taxonomy" id="68888"/>
    <lineage>
        <taxon>Eukaryota</taxon>
        <taxon>Metazoa</taxon>
        <taxon>Ecdysozoa</taxon>
        <taxon>Nematoda</taxon>
        <taxon>Enoplea</taxon>
        <taxon>Dorylaimia</taxon>
        <taxon>Trichinellida</taxon>
        <taxon>Trichuridae</taxon>
        <taxon>Trichuris</taxon>
    </lineage>
</organism>
<evidence type="ECO:0000313" key="3">
    <source>
        <dbReference type="Proteomes" id="UP000030764"/>
    </source>
</evidence>
<feature type="compositionally biased region" description="Polar residues" evidence="1">
    <location>
        <begin position="389"/>
        <end position="398"/>
    </location>
</feature>
<gene>
    <name evidence="2" type="ORF">M513_10887</name>
</gene>
<dbReference type="GO" id="GO:0042796">
    <property type="term" value="P:snRNA transcription by RNA polymerase III"/>
    <property type="evidence" value="ECO:0007669"/>
    <property type="project" value="TreeGrafter"/>
</dbReference>
<reference evidence="2 3" key="1">
    <citation type="journal article" date="2014" name="Nat. Genet.">
        <title>Genome and transcriptome of the porcine whipworm Trichuris suis.</title>
        <authorList>
            <person name="Jex A.R."/>
            <person name="Nejsum P."/>
            <person name="Schwarz E.M."/>
            <person name="Hu L."/>
            <person name="Young N.D."/>
            <person name="Hall R.S."/>
            <person name="Korhonen P.K."/>
            <person name="Liao S."/>
            <person name="Thamsborg S."/>
            <person name="Xia J."/>
            <person name="Xu P."/>
            <person name="Wang S."/>
            <person name="Scheerlinck J.P."/>
            <person name="Hofmann A."/>
            <person name="Sternberg P.W."/>
            <person name="Wang J."/>
            <person name="Gasser R.B."/>
        </authorList>
    </citation>
    <scope>NUCLEOTIDE SEQUENCE [LARGE SCALE GENOMIC DNA]</scope>
    <source>
        <strain evidence="2">DCEP-RM93M</strain>
    </source>
</reference>